<dbReference type="EMBL" id="BPLQ01013939">
    <property type="protein sequence ID" value="GIY75969.1"/>
    <property type="molecule type" value="Genomic_DNA"/>
</dbReference>
<evidence type="ECO:0000259" key="2">
    <source>
        <dbReference type="PROSITE" id="PS50268"/>
    </source>
</evidence>
<sequence length="184" mass="20473">MQQLHFWEYLGHIEEDQTKTIRSIITRDTTVSLNLLEDKGLLMLLVYNGPFKINSTSGAVILSQALDAERMRSTSFKATCSIGTSTFTMVGNVNIIDIDDNAPTTQSMNTSAALTFGVKPVQRKSLRGSALGGIRDMFEKRGGEERGRKFPLHLVPNDNVNDRWNVGSRTTKAVLSNGFQYNKE</sequence>
<comment type="caution">
    <text evidence="3">The sequence shown here is derived from an EMBL/GenBank/DDBJ whole genome shotgun (WGS) entry which is preliminary data.</text>
</comment>
<dbReference type="Gene3D" id="2.60.40.60">
    <property type="entry name" value="Cadherins"/>
    <property type="match status" value="1"/>
</dbReference>
<dbReference type="GO" id="GO:0005509">
    <property type="term" value="F:calcium ion binding"/>
    <property type="evidence" value="ECO:0007669"/>
    <property type="project" value="UniProtKB-UniRule"/>
</dbReference>
<evidence type="ECO:0000256" key="1">
    <source>
        <dbReference type="PROSITE-ProRule" id="PRU00043"/>
    </source>
</evidence>
<organism evidence="3 4">
    <name type="scientific">Caerostris darwini</name>
    <dbReference type="NCBI Taxonomy" id="1538125"/>
    <lineage>
        <taxon>Eukaryota</taxon>
        <taxon>Metazoa</taxon>
        <taxon>Ecdysozoa</taxon>
        <taxon>Arthropoda</taxon>
        <taxon>Chelicerata</taxon>
        <taxon>Arachnida</taxon>
        <taxon>Araneae</taxon>
        <taxon>Araneomorphae</taxon>
        <taxon>Entelegynae</taxon>
        <taxon>Araneoidea</taxon>
        <taxon>Araneidae</taxon>
        <taxon>Caerostris</taxon>
    </lineage>
</organism>
<name>A0AAV4W193_9ARAC</name>
<dbReference type="Proteomes" id="UP001054837">
    <property type="component" value="Unassembled WGS sequence"/>
</dbReference>
<dbReference type="InterPro" id="IPR002126">
    <property type="entry name" value="Cadherin-like_dom"/>
</dbReference>
<dbReference type="GO" id="GO:0016020">
    <property type="term" value="C:membrane"/>
    <property type="evidence" value="ECO:0007669"/>
    <property type="project" value="InterPro"/>
</dbReference>
<evidence type="ECO:0000313" key="4">
    <source>
        <dbReference type="Proteomes" id="UP001054837"/>
    </source>
</evidence>
<gene>
    <name evidence="3" type="ORF">CDAR_377311</name>
</gene>
<dbReference type="AlphaFoldDB" id="A0AAV4W193"/>
<accession>A0AAV4W193</accession>
<feature type="domain" description="Cadherin" evidence="2">
    <location>
        <begin position="14"/>
        <end position="105"/>
    </location>
</feature>
<keyword evidence="1" id="KW-0106">Calcium</keyword>
<evidence type="ECO:0000313" key="3">
    <source>
        <dbReference type="EMBL" id="GIY75969.1"/>
    </source>
</evidence>
<proteinExistence type="predicted"/>
<protein>
    <recommendedName>
        <fullName evidence="2">Cadherin domain-containing protein</fullName>
    </recommendedName>
</protein>
<keyword evidence="4" id="KW-1185">Reference proteome</keyword>
<dbReference type="GO" id="GO:0007156">
    <property type="term" value="P:homophilic cell adhesion via plasma membrane adhesion molecules"/>
    <property type="evidence" value="ECO:0007669"/>
    <property type="project" value="InterPro"/>
</dbReference>
<dbReference type="PROSITE" id="PS50268">
    <property type="entry name" value="CADHERIN_2"/>
    <property type="match status" value="1"/>
</dbReference>
<dbReference type="CDD" id="cd11304">
    <property type="entry name" value="Cadherin_repeat"/>
    <property type="match status" value="1"/>
</dbReference>
<reference evidence="3 4" key="1">
    <citation type="submission" date="2021-06" db="EMBL/GenBank/DDBJ databases">
        <title>Caerostris darwini draft genome.</title>
        <authorList>
            <person name="Kono N."/>
            <person name="Arakawa K."/>
        </authorList>
    </citation>
    <scope>NUCLEOTIDE SEQUENCE [LARGE SCALE GENOMIC DNA]</scope>
</reference>